<name>A0A5K7YUM7_9BACT</name>
<dbReference type="PANTHER" id="PTHR42663:SF4">
    <property type="entry name" value="SLL1036 PROTEIN"/>
    <property type="match status" value="1"/>
</dbReference>
<dbReference type="InterPro" id="IPR036866">
    <property type="entry name" value="RibonucZ/Hydroxyglut_hydro"/>
</dbReference>
<dbReference type="GO" id="GO:0016787">
    <property type="term" value="F:hydrolase activity"/>
    <property type="evidence" value="ECO:0007669"/>
    <property type="project" value="UniProtKB-KW"/>
</dbReference>
<dbReference type="InterPro" id="IPR001279">
    <property type="entry name" value="Metallo-B-lactamas"/>
</dbReference>
<dbReference type="Proteomes" id="UP000427906">
    <property type="component" value="Chromosome"/>
</dbReference>
<evidence type="ECO:0000259" key="1">
    <source>
        <dbReference type="Pfam" id="PF12706"/>
    </source>
</evidence>
<protein>
    <submittedName>
        <fullName evidence="2">MBL fold metallo-hydrolase</fullName>
    </submittedName>
</protein>
<dbReference type="CDD" id="cd07715">
    <property type="entry name" value="TaR3-like_MBL-fold"/>
    <property type="match status" value="1"/>
</dbReference>
<keyword evidence="3" id="KW-1185">Reference proteome</keyword>
<sequence length="279" mass="31808">MDITCWGSRGSIPVSGKEYIKYGGDTTCMDIRTDSDDIIIVDAGTGIRRLGNQLIDQGRYRYNFLLTHGHWDHLMGFPFFKPLFLSRSEIHMHRAPFHKKFMQSMFSKVMAPPNFPVRYSDLKAKVVWEEGHPAEFQIGSTTVVPIPISHPNTGKGYKFVENGKTFVFITDNELGFVHPGGLPFQDYVDFCTGADLLIHDGEYTNAEYRKLREWGHSSYTDALKLAFAAGVRRLGLFHLNQERTDDQVDDIVDHCRQIIADENQTLECFAVGRDMTFTL</sequence>
<keyword evidence="2" id="KW-0378">Hydrolase</keyword>
<dbReference type="KEGG" id="dalk:DSCA_56630"/>
<dbReference type="SUPFAM" id="SSF56281">
    <property type="entry name" value="Metallo-hydrolase/oxidoreductase"/>
    <property type="match status" value="1"/>
</dbReference>
<organism evidence="2 3">
    <name type="scientific">Desulfosarcina alkanivorans</name>
    <dbReference type="NCBI Taxonomy" id="571177"/>
    <lineage>
        <taxon>Bacteria</taxon>
        <taxon>Pseudomonadati</taxon>
        <taxon>Thermodesulfobacteriota</taxon>
        <taxon>Desulfobacteria</taxon>
        <taxon>Desulfobacterales</taxon>
        <taxon>Desulfosarcinaceae</taxon>
        <taxon>Desulfosarcina</taxon>
    </lineage>
</organism>
<evidence type="ECO:0000313" key="2">
    <source>
        <dbReference type="EMBL" id="BBO71733.1"/>
    </source>
</evidence>
<gene>
    <name evidence="2" type="ORF">DSCA_56630</name>
</gene>
<dbReference type="Pfam" id="PF12706">
    <property type="entry name" value="Lactamase_B_2"/>
    <property type="match status" value="1"/>
</dbReference>
<accession>A0A5K7YUM7</accession>
<dbReference type="PANTHER" id="PTHR42663">
    <property type="entry name" value="HYDROLASE C777.06C-RELATED-RELATED"/>
    <property type="match status" value="1"/>
</dbReference>
<proteinExistence type="predicted"/>
<reference evidence="2 3" key="1">
    <citation type="submission" date="2019-11" db="EMBL/GenBank/DDBJ databases">
        <title>Comparative genomics of hydrocarbon-degrading Desulfosarcina strains.</title>
        <authorList>
            <person name="Watanabe M."/>
            <person name="Kojima H."/>
            <person name="Fukui M."/>
        </authorList>
    </citation>
    <scope>NUCLEOTIDE SEQUENCE [LARGE SCALE GENOMIC DNA]</scope>
    <source>
        <strain evidence="2 3">PL12</strain>
    </source>
</reference>
<dbReference type="EMBL" id="AP021874">
    <property type="protein sequence ID" value="BBO71733.1"/>
    <property type="molecule type" value="Genomic_DNA"/>
</dbReference>
<evidence type="ECO:0000313" key="3">
    <source>
        <dbReference type="Proteomes" id="UP000427906"/>
    </source>
</evidence>
<dbReference type="Gene3D" id="3.60.15.10">
    <property type="entry name" value="Ribonuclease Z/Hydroxyacylglutathione hydrolase-like"/>
    <property type="match status" value="1"/>
</dbReference>
<dbReference type="OrthoDB" id="9803916at2"/>
<feature type="domain" description="Metallo-beta-lactamase" evidence="1">
    <location>
        <begin position="39"/>
        <end position="238"/>
    </location>
</feature>
<dbReference type="AlphaFoldDB" id="A0A5K7YUM7"/>
<dbReference type="RefSeq" id="WP_155319528.1">
    <property type="nucleotide sequence ID" value="NZ_AP021874.1"/>
</dbReference>